<feature type="transmembrane region" description="Helical" evidence="1">
    <location>
        <begin position="444"/>
        <end position="462"/>
    </location>
</feature>
<dbReference type="PANTHER" id="PTHR31549:SF32">
    <property type="match status" value="1"/>
</dbReference>
<keyword evidence="1" id="KW-1133">Transmembrane helix</keyword>
<keyword evidence="3" id="KW-1185">Reference proteome</keyword>
<proteinExistence type="predicted"/>
<evidence type="ECO:0000313" key="2">
    <source>
        <dbReference type="EMBL" id="TVU16665.1"/>
    </source>
</evidence>
<protein>
    <submittedName>
        <fullName evidence="2">Uncharacterized protein</fullName>
    </submittedName>
</protein>
<keyword evidence="1" id="KW-0472">Membrane</keyword>
<dbReference type="Pfam" id="PF03140">
    <property type="entry name" value="DUF247"/>
    <property type="match status" value="1"/>
</dbReference>
<feature type="non-terminal residue" evidence="2">
    <location>
        <position position="1"/>
    </location>
</feature>
<name>A0A5J9TZH1_9POAL</name>
<keyword evidence="1" id="KW-0812">Transmembrane</keyword>
<accession>A0A5J9TZH1</accession>
<dbReference type="Proteomes" id="UP000324897">
    <property type="component" value="Unassembled WGS sequence"/>
</dbReference>
<dbReference type="InterPro" id="IPR004158">
    <property type="entry name" value="DUF247_pln"/>
</dbReference>
<dbReference type="EMBL" id="RWGY01000031">
    <property type="protein sequence ID" value="TVU16665.1"/>
    <property type="molecule type" value="Genomic_DNA"/>
</dbReference>
<comment type="caution">
    <text evidence="2">The sequence shown here is derived from an EMBL/GenBank/DDBJ whole genome shotgun (WGS) entry which is preliminary data.</text>
</comment>
<organism evidence="2 3">
    <name type="scientific">Eragrostis curvula</name>
    <name type="common">weeping love grass</name>
    <dbReference type="NCBI Taxonomy" id="38414"/>
    <lineage>
        <taxon>Eukaryota</taxon>
        <taxon>Viridiplantae</taxon>
        <taxon>Streptophyta</taxon>
        <taxon>Embryophyta</taxon>
        <taxon>Tracheophyta</taxon>
        <taxon>Spermatophyta</taxon>
        <taxon>Magnoliopsida</taxon>
        <taxon>Liliopsida</taxon>
        <taxon>Poales</taxon>
        <taxon>Poaceae</taxon>
        <taxon>PACMAD clade</taxon>
        <taxon>Chloridoideae</taxon>
        <taxon>Eragrostideae</taxon>
        <taxon>Eragrostidinae</taxon>
        <taxon>Eragrostis</taxon>
    </lineage>
</organism>
<dbReference type="Gramene" id="TVU16665">
    <property type="protein sequence ID" value="TVU16665"/>
    <property type="gene ID" value="EJB05_40240"/>
</dbReference>
<reference evidence="2 3" key="1">
    <citation type="journal article" date="2019" name="Sci. Rep.">
        <title>A high-quality genome of Eragrostis curvula grass provides insights into Poaceae evolution and supports new strategies to enhance forage quality.</title>
        <authorList>
            <person name="Carballo J."/>
            <person name="Santos B.A.C.M."/>
            <person name="Zappacosta D."/>
            <person name="Garbus I."/>
            <person name="Selva J.P."/>
            <person name="Gallo C.A."/>
            <person name="Diaz A."/>
            <person name="Albertini E."/>
            <person name="Caccamo M."/>
            <person name="Echenique V."/>
        </authorList>
    </citation>
    <scope>NUCLEOTIDE SEQUENCE [LARGE SCALE GENOMIC DNA]</scope>
    <source>
        <strain evidence="3">cv. Victoria</strain>
        <tissue evidence="2">Leaf</tissue>
    </source>
</reference>
<sequence length="470" mass="52723">MEPAVQAHEVGSAVSIEITSIPSSSGEPRVEHAAATEYDVFEEAAQEFQANFEFMMMKAAQDVKVNVDNMEVRIHRYPRSIIALGARFTSPIVVSIGPHHHWPPPEPMEKVKHAAACHCIREAGLPAGTMYAAVTSVAYNARSLYDVEVVEYMARMGGATYLLTTLFFDACFLVQYMRSMTSSAAEMDPSLLDFFHSKDQDIFHDIMLLDNQIPWRVVRAIMRFVPLKLNEFIDSSRRYLHEHKSLEETTFVLDEDCNPPHLLGLLRDCIVGGKGINLPTQPKNGRPFSISELQEIGIALEANKTNELRDMELKKKWPLSAKLFLAPLSLDEQARNMLVNMAALELCMRPSFHDAPPEASAVCSSLQLLAMLVHRVEDAHELRKKRLLTGVGYTDTEALQFLVALHGLRIGSSYVHTLQQIDSYRCKSWMRIKVYAFFYKNGKTIVTVFSIIGAVVGILKALQPLIIKGS</sequence>
<evidence type="ECO:0000313" key="3">
    <source>
        <dbReference type="Proteomes" id="UP000324897"/>
    </source>
</evidence>
<gene>
    <name evidence="2" type="ORF">EJB05_40240</name>
</gene>
<dbReference type="OrthoDB" id="1849062at2759"/>
<evidence type="ECO:0000256" key="1">
    <source>
        <dbReference type="SAM" id="Phobius"/>
    </source>
</evidence>
<dbReference type="PANTHER" id="PTHR31549">
    <property type="entry name" value="PROTEIN, PUTATIVE (DUF247)-RELATED-RELATED"/>
    <property type="match status" value="1"/>
</dbReference>
<dbReference type="AlphaFoldDB" id="A0A5J9TZH1"/>